<feature type="compositionally biased region" description="Basic and acidic residues" evidence="2">
    <location>
        <begin position="726"/>
        <end position="737"/>
    </location>
</feature>
<organism evidence="3 4">
    <name type="scientific">Diaphorina citri</name>
    <name type="common">Asian citrus psyllid</name>
    <dbReference type="NCBI Taxonomy" id="121845"/>
    <lineage>
        <taxon>Eukaryota</taxon>
        <taxon>Metazoa</taxon>
        <taxon>Ecdysozoa</taxon>
        <taxon>Arthropoda</taxon>
        <taxon>Hexapoda</taxon>
        <taxon>Insecta</taxon>
        <taxon>Pterygota</taxon>
        <taxon>Neoptera</taxon>
        <taxon>Paraneoptera</taxon>
        <taxon>Hemiptera</taxon>
        <taxon>Sternorrhyncha</taxon>
        <taxon>Psylloidea</taxon>
        <taxon>Psyllidae</taxon>
        <taxon>Diaphorininae</taxon>
        <taxon>Diaphorina</taxon>
    </lineage>
</organism>
<protein>
    <submittedName>
        <fullName evidence="4">Uncharacterized protein LOC103504968</fullName>
    </submittedName>
</protein>
<keyword evidence="3" id="KW-1185">Reference proteome</keyword>
<dbReference type="GeneID" id="103504968"/>
<evidence type="ECO:0000313" key="4">
    <source>
        <dbReference type="RefSeq" id="XP_026676193.1"/>
    </source>
</evidence>
<feature type="compositionally biased region" description="Polar residues" evidence="2">
    <location>
        <begin position="1749"/>
        <end position="1760"/>
    </location>
</feature>
<dbReference type="InterPro" id="IPR016024">
    <property type="entry name" value="ARM-type_fold"/>
</dbReference>
<dbReference type="InterPro" id="IPR011989">
    <property type="entry name" value="ARM-like"/>
</dbReference>
<feature type="region of interest" description="Disordered" evidence="2">
    <location>
        <begin position="657"/>
        <end position="684"/>
    </location>
</feature>
<feature type="compositionally biased region" description="Polar residues" evidence="2">
    <location>
        <begin position="671"/>
        <end position="684"/>
    </location>
</feature>
<feature type="compositionally biased region" description="Polar residues" evidence="2">
    <location>
        <begin position="1703"/>
        <end position="1741"/>
    </location>
</feature>
<feature type="compositionally biased region" description="Polar residues" evidence="2">
    <location>
        <begin position="711"/>
        <end position="720"/>
    </location>
</feature>
<gene>
    <name evidence="4" type="primary">LOC103504968</name>
</gene>
<sequence>MDLEDKAWFVSQFATLCQVDSEPIDTFLSSSLVPMMLFVESVPDLCKVLVSCVLALSTSPYTSVRQILCSTLFEVIKTCDGKSRKLLLEVLVILLQEKLEVFHSLIPNLFSMISIILQTNETEDCPVLCEKLIASLKTCEDTVSKCYKWRLHVLLMQEFQRLVGLLSASVLLDHFQEVLFYRIKKSRPIPSRLAASKTLLVLLIKINNDNLTSKCISRIHQDLYCSRSFYDRNLFVKICHQTIQMLSFEEFKKYFLPSLILLSADPVANIRYSVSSLLVHSSVRLMSCPEPGLTSRIDQCLGELKTDPDVDVSANVNSLVSKLKEKRASALLNLLIEPALVVQEDLVDQIPPNDTMSPTSSAQQSPNRAVMIHPYMKASIEKEFLIDAGIPLNSTPMSENYNQNVNRDSSSSLGGSTTEGGVGDGKINVTSNMNKSFSNINVSLNKSQDVSATQNKESSASNNVTHDNGHSFVNNTFDNNGNFAPQLINHKGNSKFGIPKKVVHHENLSNQIDNDISTNEKQAHMSRWGTSNDSDNNVIENSAPPLPIRKNSLGTRYNGPKPSDSPLPLSKLTDNLQANDVSDLEKIPKNINELYVHNSNQSNKQYETSSSTLEYQMFKPKNNVKENEPNRSIVNNSSPGSKLKLAFMSTLSHHESVAKQYTESSRKDAPNGSQTVRRFLGNSSKETVCPKIEPAFSSKTTGVKKREEISSKPTQTTSPDLQIVSKPKDEPSTEGKTLRKQQSLIQPNFHRSLVSPKDQKRKSVHIMESYYSSQKKLAEIPIRPIDEKASNDFVDSKVKPAQLEYKEHPVLPNIMNPEVEKPSFVPSFQNKRKSMYQPSDRESLLTTFFKGQTLKYQPKEVNERKNSASCLKKENSLISNSNIRSESSLGTDKSLASQSPINNTLPRPQKLTYRNQSPGLILRKPKIPEPPTQKDDNRPLSEMNANIVHYSSPNHQANVSNHAVSSVKDSSNSNSATVVTFTDKNMKENKESNLEDNKLIPNLDRTMSTAPGKLVEINSDQNSVDSKYPSHVTRQSKINHIDLQNNEFIFYKNKNCSDVEIGHVDSPRNSFINVSEQEEISKTQREDIGKEATYASKIDMSHCKDNDKNISSKNNASHLNCHEQTNMIPKELFPPIPSLNDEQPSSRESCGDGDITQKILNLTTEVESIDLYLNLESTNTSPLPQCISTISPLKVDVTAPENNYPQKGGKISIANENYILPPTSIIKRSPNLDKKKVMFLNDQVVTPEECQRLSLSFERELIELNSKIEEINEEIRIETLNLQQAKNKNSRNISNNNILSSKQYDSCNLINDPVNQNLTLLHESNAFLQDSKLNSVDEKYTPIDTSVYENNTDNNAGCIADKVPSKFVDMKVPSTPPLLDNINENQLLEVSKQQSENKPPPIKPRVPPKTQVMNQTIKNDTSPPTYPGEKLDTDNEGQVAKADQEKTTSDINVNRVFKESKLLKRHAYRRSYDERISKIDFPGFSKRNDISDENNFNKHSAHRRSFDDKNYPISGSNENLVTNLPPKVPLVATSGTSAISSGLKKVSNYQIFSDRRKNILENKSFTVRIGSRNAQQSNSKRRDISPSLSGSYNSSTSQVQQENIQLKTEPESASHNMPVLQRIIPEEKIEPRPTTNEYNTYEPNVNKVTTMLSKPRVPVSPLKYSSAATKKSISTGHGEMKTKPTDLESIPQVETRYSRNESSDQVVTLRSRSISPQTIVENNAQNQINSKLSNQSKNSEVSCRRPMSKMQTPRSISQIIESKIPGLSEDSTPPTREKSIAETSGDLHIQNTSNMSPMKSRFVCKSPSPSKMIQQPRYESTLETNQQTALVKKSIPTPPRVDNLTSVDVKTIRTNPNSENPVSEVKKFSQAPIVSVRKVSHDSITKVVKVCPSPSFGVQHGESTGQVVPDHNGGSKKTLVMVRRSPSSVSNESLTYHKSHGNLSKNSSESLTNHSEAASDMSDNGTKIPGKKNFKGSKFSCLRSDQESFYKNCHISSDERPRSCIIPNGIHIPDKNNADLKAISEENLQHNNRRAASAGTIPCNGGGSKLPRRSIKF</sequence>
<feature type="region of interest" description="Disordered" evidence="2">
    <location>
        <begin position="1571"/>
        <end position="1614"/>
    </location>
</feature>
<feature type="coiled-coil region" evidence="1">
    <location>
        <begin position="1254"/>
        <end position="1288"/>
    </location>
</feature>
<evidence type="ECO:0000256" key="1">
    <source>
        <dbReference type="SAM" id="Coils"/>
    </source>
</evidence>
<feature type="compositionally biased region" description="Polar residues" evidence="2">
    <location>
        <begin position="397"/>
        <end position="407"/>
    </location>
</feature>
<name>A0A3Q0ING1_DIACI</name>
<feature type="compositionally biased region" description="Polar residues" evidence="2">
    <location>
        <begin position="882"/>
        <end position="918"/>
    </location>
</feature>
<feature type="region of interest" description="Disordered" evidence="2">
    <location>
        <begin position="698"/>
        <end position="761"/>
    </location>
</feature>
<evidence type="ECO:0000256" key="2">
    <source>
        <dbReference type="SAM" id="MobiDB-lite"/>
    </source>
</evidence>
<feature type="compositionally biased region" description="Polar residues" evidence="2">
    <location>
        <begin position="1586"/>
        <end position="1614"/>
    </location>
</feature>
<dbReference type="KEGG" id="dci:103504968"/>
<feature type="region of interest" description="Disordered" evidence="2">
    <location>
        <begin position="1926"/>
        <end position="1971"/>
    </location>
</feature>
<reference evidence="4" key="1">
    <citation type="submission" date="2025-08" db="UniProtKB">
        <authorList>
            <consortium name="RefSeq"/>
        </authorList>
    </citation>
    <scope>IDENTIFICATION</scope>
</reference>
<evidence type="ECO:0000313" key="3">
    <source>
        <dbReference type="Proteomes" id="UP000079169"/>
    </source>
</evidence>
<feature type="region of interest" description="Disordered" evidence="2">
    <location>
        <begin position="882"/>
        <end position="939"/>
    </location>
</feature>
<feature type="compositionally biased region" description="Polar residues" evidence="2">
    <location>
        <begin position="528"/>
        <end position="540"/>
    </location>
</feature>
<feature type="region of interest" description="Disordered" evidence="2">
    <location>
        <begin position="448"/>
        <end position="475"/>
    </location>
</feature>
<keyword evidence="1" id="KW-0175">Coiled coil</keyword>
<feature type="region of interest" description="Disordered" evidence="2">
    <location>
        <begin position="1668"/>
        <end position="1812"/>
    </location>
</feature>
<feature type="region of interest" description="Disordered" evidence="2">
    <location>
        <begin position="2036"/>
        <end position="2057"/>
    </location>
</feature>
<dbReference type="Proteomes" id="UP000079169">
    <property type="component" value="Unplaced"/>
</dbReference>
<dbReference type="RefSeq" id="XP_026676193.1">
    <property type="nucleotide sequence ID" value="XM_026820392.1"/>
</dbReference>
<feature type="region of interest" description="Disordered" evidence="2">
    <location>
        <begin position="397"/>
        <end position="429"/>
    </location>
</feature>
<dbReference type="STRING" id="121845.A0A3Q0ING1"/>
<accession>A0A3Q0ING1</accession>
<feature type="region of interest" description="Disordered" evidence="2">
    <location>
        <begin position="521"/>
        <end position="571"/>
    </location>
</feature>
<dbReference type="Gene3D" id="1.25.10.10">
    <property type="entry name" value="Leucine-rich Repeat Variant"/>
    <property type="match status" value="1"/>
</dbReference>
<proteinExistence type="predicted"/>
<feature type="region of interest" description="Disordered" evidence="2">
    <location>
        <begin position="1415"/>
        <end position="1447"/>
    </location>
</feature>
<feature type="compositionally biased region" description="Polar residues" evidence="2">
    <location>
        <begin position="1926"/>
        <end position="1965"/>
    </location>
</feature>
<feature type="compositionally biased region" description="Low complexity" evidence="2">
    <location>
        <begin position="560"/>
        <end position="571"/>
    </location>
</feature>
<dbReference type="PaxDb" id="121845-A0A3Q0ING1"/>
<dbReference type="SUPFAM" id="SSF48371">
    <property type="entry name" value="ARM repeat"/>
    <property type="match status" value="1"/>
</dbReference>